<dbReference type="EMBL" id="JABSTQ010009185">
    <property type="protein sequence ID" value="KAG0431917.1"/>
    <property type="molecule type" value="Genomic_DNA"/>
</dbReference>
<organism evidence="1 2">
    <name type="scientific">Ixodes persulcatus</name>
    <name type="common">Taiga tick</name>
    <dbReference type="NCBI Taxonomy" id="34615"/>
    <lineage>
        <taxon>Eukaryota</taxon>
        <taxon>Metazoa</taxon>
        <taxon>Ecdysozoa</taxon>
        <taxon>Arthropoda</taxon>
        <taxon>Chelicerata</taxon>
        <taxon>Arachnida</taxon>
        <taxon>Acari</taxon>
        <taxon>Parasitiformes</taxon>
        <taxon>Ixodida</taxon>
        <taxon>Ixodoidea</taxon>
        <taxon>Ixodidae</taxon>
        <taxon>Ixodinae</taxon>
        <taxon>Ixodes</taxon>
    </lineage>
</organism>
<reference evidence="1 2" key="1">
    <citation type="journal article" date="2020" name="Cell">
        <title>Large-Scale Comparative Analyses of Tick Genomes Elucidate Their Genetic Diversity and Vector Capacities.</title>
        <authorList>
            <consortium name="Tick Genome and Microbiome Consortium (TIGMIC)"/>
            <person name="Jia N."/>
            <person name="Wang J."/>
            <person name="Shi W."/>
            <person name="Du L."/>
            <person name="Sun Y."/>
            <person name="Zhan W."/>
            <person name="Jiang J.F."/>
            <person name="Wang Q."/>
            <person name="Zhang B."/>
            <person name="Ji P."/>
            <person name="Bell-Sakyi L."/>
            <person name="Cui X.M."/>
            <person name="Yuan T.T."/>
            <person name="Jiang B.G."/>
            <person name="Yang W.F."/>
            <person name="Lam T.T."/>
            <person name="Chang Q.C."/>
            <person name="Ding S.J."/>
            <person name="Wang X.J."/>
            <person name="Zhu J.G."/>
            <person name="Ruan X.D."/>
            <person name="Zhao L."/>
            <person name="Wei J.T."/>
            <person name="Ye R.Z."/>
            <person name="Que T.C."/>
            <person name="Du C.H."/>
            <person name="Zhou Y.H."/>
            <person name="Cheng J.X."/>
            <person name="Dai P.F."/>
            <person name="Guo W.B."/>
            <person name="Han X.H."/>
            <person name="Huang E.J."/>
            <person name="Li L.F."/>
            <person name="Wei W."/>
            <person name="Gao Y.C."/>
            <person name="Liu J.Z."/>
            <person name="Shao H.Z."/>
            <person name="Wang X."/>
            <person name="Wang C.C."/>
            <person name="Yang T.C."/>
            <person name="Huo Q.B."/>
            <person name="Li W."/>
            <person name="Chen H.Y."/>
            <person name="Chen S.E."/>
            <person name="Zhou L.G."/>
            <person name="Ni X.B."/>
            <person name="Tian J.H."/>
            <person name="Sheng Y."/>
            <person name="Liu T."/>
            <person name="Pan Y.S."/>
            <person name="Xia L.Y."/>
            <person name="Li J."/>
            <person name="Zhao F."/>
            <person name="Cao W.C."/>
        </authorList>
    </citation>
    <scope>NUCLEOTIDE SEQUENCE [LARGE SCALE GENOMIC DNA]</scope>
    <source>
        <strain evidence="1">Iper-2018</strain>
    </source>
</reference>
<accession>A0AC60QEP2</accession>
<proteinExistence type="predicted"/>
<evidence type="ECO:0000313" key="2">
    <source>
        <dbReference type="Proteomes" id="UP000805193"/>
    </source>
</evidence>
<sequence>MFEESDSVVEKLIEEIRFQPCVCDTRKLEYRYTNRKGNAWDAIRELCGLPTVFCHKEFPPGTTAGEELDVAPLMDGPMHRDNPPGQSVAATDSPFNEGGHPGFRWSGSQGTNP</sequence>
<dbReference type="Proteomes" id="UP000805193">
    <property type="component" value="Unassembled WGS sequence"/>
</dbReference>
<name>A0AC60QEP2_IXOPE</name>
<gene>
    <name evidence="1" type="ORF">HPB47_021328</name>
</gene>
<comment type="caution">
    <text evidence="1">The sequence shown here is derived from an EMBL/GenBank/DDBJ whole genome shotgun (WGS) entry which is preliminary data.</text>
</comment>
<evidence type="ECO:0000313" key="1">
    <source>
        <dbReference type="EMBL" id="KAG0431917.1"/>
    </source>
</evidence>
<keyword evidence="2" id="KW-1185">Reference proteome</keyword>
<protein>
    <submittedName>
        <fullName evidence="1">Uncharacterized protein</fullName>
    </submittedName>
</protein>